<evidence type="ECO:0008006" key="3">
    <source>
        <dbReference type="Google" id="ProtNLM"/>
    </source>
</evidence>
<dbReference type="Proteomes" id="UP001160148">
    <property type="component" value="Unassembled WGS sequence"/>
</dbReference>
<organism evidence="1 2">
    <name type="scientific">Macrosiphum euphorbiae</name>
    <name type="common">potato aphid</name>
    <dbReference type="NCBI Taxonomy" id="13131"/>
    <lineage>
        <taxon>Eukaryota</taxon>
        <taxon>Metazoa</taxon>
        <taxon>Ecdysozoa</taxon>
        <taxon>Arthropoda</taxon>
        <taxon>Hexapoda</taxon>
        <taxon>Insecta</taxon>
        <taxon>Pterygota</taxon>
        <taxon>Neoptera</taxon>
        <taxon>Paraneoptera</taxon>
        <taxon>Hemiptera</taxon>
        <taxon>Sternorrhyncha</taxon>
        <taxon>Aphidomorpha</taxon>
        <taxon>Aphidoidea</taxon>
        <taxon>Aphididae</taxon>
        <taxon>Macrosiphini</taxon>
        <taxon>Macrosiphum</taxon>
    </lineage>
</organism>
<gene>
    <name evidence="1" type="ORF">MEUPH1_LOCUS16270</name>
</gene>
<dbReference type="PANTHER" id="PTHR45913:SF5">
    <property type="entry name" value="GENERAL TRANSCRIPTION FACTOR II-I REPEAT DOMAIN-CONTAINING PROTEIN 2A-LIKE PROTEIN"/>
    <property type="match status" value="1"/>
</dbReference>
<name>A0AAV0WZX6_9HEMI</name>
<sequence length="209" mass="24704">MFMNEKNKIVSELSDEAWILELAFLTDITTFLNELNIKLQGKGKLLSDMYTDIKSFQVKLKLLYKNLDQNILYHFSCCKSAIEIPLQWDLIKPQFLNIIEQLKNEFSTRFNDFYKYDKEIKLFQNPFQVDINNVKNNLQMEVIELQNDEVLKNYFREATSLPQFYSCLPISTFPGIRQFSQKLIAAFASTYICEQIFSIVKYRKAHFAP</sequence>
<dbReference type="EMBL" id="CARXXK010000003">
    <property type="protein sequence ID" value="CAI6361047.1"/>
    <property type="molecule type" value="Genomic_DNA"/>
</dbReference>
<accession>A0AAV0WZX6</accession>
<dbReference type="PANTHER" id="PTHR45913">
    <property type="entry name" value="EPM2A-INTERACTING PROTEIN 1"/>
    <property type="match status" value="1"/>
</dbReference>
<keyword evidence="2" id="KW-1185">Reference proteome</keyword>
<reference evidence="1 2" key="1">
    <citation type="submission" date="2023-01" db="EMBL/GenBank/DDBJ databases">
        <authorList>
            <person name="Whitehead M."/>
        </authorList>
    </citation>
    <scope>NUCLEOTIDE SEQUENCE [LARGE SCALE GENOMIC DNA]</scope>
</reference>
<dbReference type="AlphaFoldDB" id="A0AAV0WZX6"/>
<proteinExistence type="predicted"/>
<comment type="caution">
    <text evidence="1">The sequence shown here is derived from an EMBL/GenBank/DDBJ whole genome shotgun (WGS) entry which is preliminary data.</text>
</comment>
<protein>
    <recommendedName>
        <fullName evidence="3">General transcription factor II-I repeat domain-containing protein 2</fullName>
    </recommendedName>
</protein>
<evidence type="ECO:0000313" key="2">
    <source>
        <dbReference type="Proteomes" id="UP001160148"/>
    </source>
</evidence>
<evidence type="ECO:0000313" key="1">
    <source>
        <dbReference type="EMBL" id="CAI6361047.1"/>
    </source>
</evidence>